<keyword evidence="3" id="KW-1185">Reference proteome</keyword>
<evidence type="ECO:0000313" key="3">
    <source>
        <dbReference type="Proteomes" id="UP001153678"/>
    </source>
</evidence>
<accession>A0A9W4WTE9</accession>
<dbReference type="EMBL" id="CAMKVN010000030">
    <property type="protein sequence ID" value="CAI2162269.1"/>
    <property type="molecule type" value="Genomic_DNA"/>
</dbReference>
<evidence type="ECO:0000256" key="1">
    <source>
        <dbReference type="SAM" id="Coils"/>
    </source>
</evidence>
<protein>
    <submittedName>
        <fullName evidence="2">13546_t:CDS:1</fullName>
    </submittedName>
</protein>
<feature type="coiled-coil region" evidence="1">
    <location>
        <begin position="56"/>
        <end position="118"/>
    </location>
</feature>
<dbReference type="AlphaFoldDB" id="A0A9W4WTE9"/>
<dbReference type="Proteomes" id="UP001153678">
    <property type="component" value="Unassembled WGS sequence"/>
</dbReference>
<keyword evidence="1" id="KW-0175">Coiled coil</keyword>
<proteinExistence type="predicted"/>
<gene>
    <name evidence="2" type="ORF">FWILDA_LOCUS472</name>
</gene>
<organism evidence="2 3">
    <name type="scientific">Funneliformis geosporum</name>
    <dbReference type="NCBI Taxonomy" id="1117311"/>
    <lineage>
        <taxon>Eukaryota</taxon>
        <taxon>Fungi</taxon>
        <taxon>Fungi incertae sedis</taxon>
        <taxon>Mucoromycota</taxon>
        <taxon>Glomeromycotina</taxon>
        <taxon>Glomeromycetes</taxon>
        <taxon>Glomerales</taxon>
        <taxon>Glomeraceae</taxon>
        <taxon>Funneliformis</taxon>
    </lineage>
</organism>
<reference evidence="2" key="1">
    <citation type="submission" date="2022-08" db="EMBL/GenBank/DDBJ databases">
        <authorList>
            <person name="Kallberg Y."/>
            <person name="Tangrot J."/>
            <person name="Rosling A."/>
        </authorList>
    </citation>
    <scope>NUCLEOTIDE SEQUENCE</scope>
    <source>
        <strain evidence="2">Wild A</strain>
    </source>
</reference>
<sequence length="153" mass="18248">MSDRFKKGELLCDTCERLIYRDKNETVCGCDYPLYQQNTYTPRATPIYDRLGNREQHKLHKQNNRLEKKVKDLERDVEIAIEGKLQKEQVLAETEEKCRRLSSENKELKIKVLELEEGFKKCHTEKEYLTKLVQNLKFQILEKEAKIEVMPKN</sequence>
<evidence type="ECO:0000313" key="2">
    <source>
        <dbReference type="EMBL" id="CAI2162269.1"/>
    </source>
</evidence>
<comment type="caution">
    <text evidence="2">The sequence shown here is derived from an EMBL/GenBank/DDBJ whole genome shotgun (WGS) entry which is preliminary data.</text>
</comment>
<name>A0A9W4WTE9_9GLOM</name>